<evidence type="ECO:0000313" key="4">
    <source>
        <dbReference type="EMBL" id="CAL4174234.1"/>
    </source>
</evidence>
<dbReference type="PANTHER" id="PTHR23317">
    <property type="entry name" value="DEDICATOR OF CYTOKINESIS DOCK"/>
    <property type="match status" value="1"/>
</dbReference>
<dbReference type="InterPro" id="IPR026791">
    <property type="entry name" value="DOCK"/>
</dbReference>
<feature type="non-terminal residue" evidence="4">
    <location>
        <position position="1"/>
    </location>
</feature>
<sequence length="164" mass="18470">GDASLCGSLCFEMLKCCNSKLTNLRHEACAVLYLLMRSNYEFTRRQGINRVHLQVIISVSQLMGDVIGLNNSRFQESMALINNYASSDKAMTTTGFVSEVRDLTKRIRTVLVATAQMREHERDPEMLCDLQHSLAASYAATPELRTTWLQAMSKHHVKNGDLSE</sequence>
<evidence type="ECO:0000256" key="2">
    <source>
        <dbReference type="PROSITE-ProRule" id="PRU00984"/>
    </source>
</evidence>
<dbReference type="Pfam" id="PF06920">
    <property type="entry name" value="DHR-2_Lobe_A"/>
    <property type="match status" value="1"/>
</dbReference>
<keyword evidence="5" id="KW-1185">Reference proteome</keyword>
<dbReference type="PANTHER" id="PTHR23317:SF26">
    <property type="entry name" value="ZIZIMIN, ISOFORM K"/>
    <property type="match status" value="1"/>
</dbReference>
<dbReference type="InterPro" id="IPR027357">
    <property type="entry name" value="DOCKER_dom"/>
</dbReference>
<dbReference type="AlphaFoldDB" id="A0AAV2S8I7"/>
<dbReference type="InterPro" id="IPR043161">
    <property type="entry name" value="DOCK_C_lobe_A"/>
</dbReference>
<feature type="domain" description="DOCKER" evidence="3">
    <location>
        <begin position="136"/>
        <end position="164"/>
    </location>
</feature>
<feature type="non-terminal residue" evidence="4">
    <location>
        <position position="164"/>
    </location>
</feature>
<evidence type="ECO:0000259" key="3">
    <source>
        <dbReference type="PROSITE" id="PS51651"/>
    </source>
</evidence>
<accession>A0AAV2S8I7</accession>
<evidence type="ECO:0000313" key="5">
    <source>
        <dbReference type="Proteomes" id="UP001497623"/>
    </source>
</evidence>
<name>A0AAV2S8I7_MEGNR</name>
<keyword evidence="1" id="KW-0344">Guanine-nucleotide releasing factor</keyword>
<organism evidence="4 5">
    <name type="scientific">Meganyctiphanes norvegica</name>
    <name type="common">Northern krill</name>
    <name type="synonym">Thysanopoda norvegica</name>
    <dbReference type="NCBI Taxonomy" id="48144"/>
    <lineage>
        <taxon>Eukaryota</taxon>
        <taxon>Metazoa</taxon>
        <taxon>Ecdysozoa</taxon>
        <taxon>Arthropoda</taxon>
        <taxon>Crustacea</taxon>
        <taxon>Multicrustacea</taxon>
        <taxon>Malacostraca</taxon>
        <taxon>Eumalacostraca</taxon>
        <taxon>Eucarida</taxon>
        <taxon>Euphausiacea</taxon>
        <taxon>Euphausiidae</taxon>
        <taxon>Meganyctiphanes</taxon>
    </lineage>
</organism>
<comment type="similarity">
    <text evidence="2">Belongs to the DOCK family.</text>
</comment>
<evidence type="ECO:0000256" key="1">
    <source>
        <dbReference type="ARBA" id="ARBA00022658"/>
    </source>
</evidence>
<dbReference type="GO" id="GO:0007264">
    <property type="term" value="P:small GTPase-mediated signal transduction"/>
    <property type="evidence" value="ECO:0007669"/>
    <property type="project" value="InterPro"/>
</dbReference>
<gene>
    <name evidence="4" type="ORF">MNOR_LOCUS34479</name>
</gene>
<dbReference type="GO" id="GO:0005085">
    <property type="term" value="F:guanyl-nucleotide exchange factor activity"/>
    <property type="evidence" value="ECO:0007669"/>
    <property type="project" value="UniProtKB-KW"/>
</dbReference>
<protein>
    <recommendedName>
        <fullName evidence="3">DOCKER domain-containing protein</fullName>
    </recommendedName>
</protein>
<comment type="caution">
    <text evidence="4">The sequence shown here is derived from an EMBL/GenBank/DDBJ whole genome shotgun (WGS) entry which is preliminary data.</text>
</comment>
<reference evidence="4 5" key="1">
    <citation type="submission" date="2024-05" db="EMBL/GenBank/DDBJ databases">
        <authorList>
            <person name="Wallberg A."/>
        </authorList>
    </citation>
    <scope>NUCLEOTIDE SEQUENCE [LARGE SCALE GENOMIC DNA]</scope>
</reference>
<dbReference type="PROSITE" id="PS51651">
    <property type="entry name" value="DOCKER"/>
    <property type="match status" value="1"/>
</dbReference>
<dbReference type="Proteomes" id="UP001497623">
    <property type="component" value="Unassembled WGS sequence"/>
</dbReference>
<dbReference type="EMBL" id="CAXKWB010053290">
    <property type="protein sequence ID" value="CAL4174234.1"/>
    <property type="molecule type" value="Genomic_DNA"/>
</dbReference>
<dbReference type="Gene3D" id="1.25.40.410">
    <property type="match status" value="1"/>
</dbReference>
<dbReference type="InterPro" id="IPR046769">
    <property type="entry name" value="DOCKER_Lobe_A"/>
</dbReference>
<proteinExistence type="inferred from homology"/>